<evidence type="ECO:0000259" key="12">
    <source>
        <dbReference type="Pfam" id="PF17749"/>
    </source>
</evidence>
<proteinExistence type="inferred from homology"/>
<evidence type="ECO:0000259" key="11">
    <source>
        <dbReference type="Pfam" id="PF10243"/>
    </source>
</evidence>
<evidence type="ECO:0000256" key="9">
    <source>
        <dbReference type="ARBA" id="ARBA00070492"/>
    </source>
</evidence>
<keyword evidence="14" id="KW-1185">Reference proteome</keyword>
<dbReference type="Pfam" id="PF10243">
    <property type="entry name" value="MIP-T3"/>
    <property type="match status" value="1"/>
</dbReference>
<dbReference type="InterPro" id="IPR018799">
    <property type="entry name" value="TRAF3IP1"/>
</dbReference>
<evidence type="ECO:0000256" key="5">
    <source>
        <dbReference type="ARBA" id="ARBA00023054"/>
    </source>
</evidence>
<accession>A0A8J6HD17</accession>
<organism evidence="13 14">
    <name type="scientific">Tenebrio molitor</name>
    <name type="common">Yellow mealworm beetle</name>
    <dbReference type="NCBI Taxonomy" id="7067"/>
    <lineage>
        <taxon>Eukaryota</taxon>
        <taxon>Metazoa</taxon>
        <taxon>Ecdysozoa</taxon>
        <taxon>Arthropoda</taxon>
        <taxon>Hexapoda</taxon>
        <taxon>Insecta</taxon>
        <taxon>Pterygota</taxon>
        <taxon>Neoptera</taxon>
        <taxon>Endopterygota</taxon>
        <taxon>Coleoptera</taxon>
        <taxon>Polyphaga</taxon>
        <taxon>Cucujiformia</taxon>
        <taxon>Tenebrionidae</taxon>
        <taxon>Tenebrio</taxon>
    </lineage>
</organism>
<feature type="compositionally biased region" description="Basic and acidic residues" evidence="10">
    <location>
        <begin position="215"/>
        <end position="238"/>
    </location>
</feature>
<feature type="domain" description="TRAF3-interacting protein 1 C-terminal" evidence="12">
    <location>
        <begin position="430"/>
        <end position="526"/>
    </location>
</feature>
<evidence type="ECO:0000256" key="7">
    <source>
        <dbReference type="ARBA" id="ARBA00023273"/>
    </source>
</evidence>
<dbReference type="AlphaFoldDB" id="A0A8J6HD17"/>
<evidence type="ECO:0000256" key="8">
    <source>
        <dbReference type="ARBA" id="ARBA00043971"/>
    </source>
</evidence>
<feature type="compositionally biased region" description="Basic and acidic residues" evidence="10">
    <location>
        <begin position="286"/>
        <end position="297"/>
    </location>
</feature>
<evidence type="ECO:0000256" key="10">
    <source>
        <dbReference type="SAM" id="MobiDB-lite"/>
    </source>
</evidence>
<evidence type="ECO:0000256" key="2">
    <source>
        <dbReference type="ARBA" id="ARBA00004430"/>
    </source>
</evidence>
<feature type="compositionally biased region" description="Basic and acidic residues" evidence="10">
    <location>
        <begin position="194"/>
        <end position="208"/>
    </location>
</feature>
<dbReference type="GO" id="GO:0030992">
    <property type="term" value="C:intraciliary transport particle B"/>
    <property type="evidence" value="ECO:0007669"/>
    <property type="project" value="TreeGrafter"/>
</dbReference>
<dbReference type="Gene3D" id="1.10.418.50">
    <property type="entry name" value="Microtubule-binding protein MIP-T3"/>
    <property type="match status" value="1"/>
</dbReference>
<dbReference type="FunFam" id="1.10.418.50:FF:000001">
    <property type="entry name" value="TRAF3-interacting protein 1 isoform X1"/>
    <property type="match status" value="1"/>
</dbReference>
<evidence type="ECO:0000256" key="6">
    <source>
        <dbReference type="ARBA" id="ARBA00023212"/>
    </source>
</evidence>
<feature type="compositionally biased region" description="Basic and acidic residues" evidence="10">
    <location>
        <begin position="171"/>
        <end position="187"/>
    </location>
</feature>
<evidence type="ECO:0000313" key="14">
    <source>
        <dbReference type="Proteomes" id="UP000719412"/>
    </source>
</evidence>
<name>A0A8J6HD17_TENMO</name>
<dbReference type="EMBL" id="JABDTM020026214">
    <property type="protein sequence ID" value="KAH0812221.1"/>
    <property type="molecule type" value="Genomic_DNA"/>
</dbReference>
<dbReference type="GO" id="GO:0070507">
    <property type="term" value="P:regulation of microtubule cytoskeleton organization"/>
    <property type="evidence" value="ECO:0007669"/>
    <property type="project" value="TreeGrafter"/>
</dbReference>
<comment type="caution">
    <text evidence="13">The sequence shown here is derived from an EMBL/GenBank/DDBJ whole genome shotgun (WGS) entry which is preliminary data.</text>
</comment>
<dbReference type="PANTHER" id="PTHR31363:SF0">
    <property type="entry name" value="TRAF3-INTERACTING PROTEIN 1"/>
    <property type="match status" value="1"/>
</dbReference>
<feature type="domain" description="TRAF3-interacting protein 1 N-terminal" evidence="11">
    <location>
        <begin position="10"/>
        <end position="123"/>
    </location>
</feature>
<keyword evidence="5" id="KW-0175">Coiled coil</keyword>
<evidence type="ECO:0000256" key="3">
    <source>
        <dbReference type="ARBA" id="ARBA00022490"/>
    </source>
</evidence>
<dbReference type="Proteomes" id="UP000719412">
    <property type="component" value="Unassembled WGS sequence"/>
</dbReference>
<sequence>MPEEVKQEVMQKTQKYLGKYVKKPPLSDKLLRKPPFRFLHDVINTVIKETGFLKGLFSDEELNSENVKERDAKVAFLSKLIDAVSKCLNKAITNTDLAVRPSKIIAGLEPTETNLLLQAIGKALDKKIDSSLYINQLQSGQIINNEKSKKPKKTLDKNEKVKKSTKPVAGSEEKTRSTPRNNDKKVSNETPKSTNREKPKRATKESKSKTGSNEGKPRNKEKTTKKGKTKEESPKEVTHPAQKSNENLEVSVPSVDAVNEVKETNKETTNEAVEISAVEVNSNRSLPDETVRTEDVAKTVIDSSVNEASADNEPKKRSTSASRPKSARPRSGDRKEKPVSEENKEPIHIQSRPKSSLRPPSVRPSSARPGAPRLRPDSAFPVKEVVPMGKINVIVESFDKDVDEEETVIIQSNPEVVDEQNENVADVPGDNKGHLVEQILEQINESDNKSSATKSEEWQKDVFYGKESTSKETNNLRSLIQTLTKTANPLGKLLNYLHEDIDAMHAELELWTNTKRQLFDEIAKQKK</sequence>
<feature type="compositionally biased region" description="Basic and acidic residues" evidence="10">
    <location>
        <begin position="259"/>
        <end position="269"/>
    </location>
</feature>
<dbReference type="InterPro" id="IPR041476">
    <property type="entry name" value="TRAF3IP1_C"/>
</dbReference>
<dbReference type="GO" id="GO:0008017">
    <property type="term" value="F:microtubule binding"/>
    <property type="evidence" value="ECO:0007669"/>
    <property type="project" value="InterPro"/>
</dbReference>
<dbReference type="GO" id="GO:0042073">
    <property type="term" value="P:intraciliary transport"/>
    <property type="evidence" value="ECO:0007669"/>
    <property type="project" value="TreeGrafter"/>
</dbReference>
<keyword evidence="3" id="KW-0963">Cytoplasm</keyword>
<evidence type="ECO:0000256" key="4">
    <source>
        <dbReference type="ARBA" id="ARBA00022794"/>
    </source>
</evidence>
<feature type="compositionally biased region" description="Basic and acidic residues" evidence="10">
    <location>
        <begin position="153"/>
        <end position="162"/>
    </location>
</feature>
<feature type="region of interest" description="Disordered" evidence="10">
    <location>
        <begin position="144"/>
        <end position="382"/>
    </location>
</feature>
<dbReference type="GO" id="GO:0036064">
    <property type="term" value="C:ciliary basal body"/>
    <property type="evidence" value="ECO:0007669"/>
    <property type="project" value="TreeGrafter"/>
</dbReference>
<keyword evidence="7" id="KW-0966">Cell projection</keyword>
<dbReference type="Pfam" id="PF17749">
    <property type="entry name" value="MIP-T3_C"/>
    <property type="match status" value="1"/>
</dbReference>
<reference evidence="13" key="1">
    <citation type="journal article" date="2020" name="J Insects Food Feed">
        <title>The yellow mealworm (Tenebrio molitor) genome: a resource for the emerging insects as food and feed industry.</title>
        <authorList>
            <person name="Eriksson T."/>
            <person name="Andere A."/>
            <person name="Kelstrup H."/>
            <person name="Emery V."/>
            <person name="Picard C."/>
        </authorList>
    </citation>
    <scope>NUCLEOTIDE SEQUENCE</scope>
    <source>
        <strain evidence="13">Stoneville</strain>
        <tissue evidence="13">Whole head</tissue>
    </source>
</reference>
<dbReference type="InterPro" id="IPR040468">
    <property type="entry name" value="TRAF3IP1_N"/>
</dbReference>
<protein>
    <recommendedName>
        <fullName evidence="9">TRAF3-interacting protein 1</fullName>
    </recommendedName>
</protein>
<dbReference type="PANTHER" id="PTHR31363">
    <property type="entry name" value="TRAF3-INTERACTING PROTEIN 1"/>
    <property type="match status" value="1"/>
</dbReference>
<keyword evidence="4" id="KW-0970">Cilium biogenesis/degradation</keyword>
<dbReference type="GO" id="GO:0060271">
    <property type="term" value="P:cilium assembly"/>
    <property type="evidence" value="ECO:0007669"/>
    <property type="project" value="TreeGrafter"/>
</dbReference>
<gene>
    <name evidence="13" type="ORF">GEV33_010567</name>
</gene>
<dbReference type="InterPro" id="IPR042576">
    <property type="entry name" value="TRAF3IP1_N_sf"/>
</dbReference>
<feature type="compositionally biased region" description="Basic and acidic residues" evidence="10">
    <location>
        <begin position="330"/>
        <end position="347"/>
    </location>
</feature>
<feature type="compositionally biased region" description="Low complexity" evidence="10">
    <location>
        <begin position="352"/>
        <end position="373"/>
    </location>
</feature>
<reference evidence="13" key="2">
    <citation type="submission" date="2021-08" db="EMBL/GenBank/DDBJ databases">
        <authorList>
            <person name="Eriksson T."/>
        </authorList>
    </citation>
    <scope>NUCLEOTIDE SEQUENCE</scope>
    <source>
        <strain evidence="13">Stoneville</strain>
        <tissue evidence="13">Whole head</tissue>
    </source>
</reference>
<keyword evidence="6" id="KW-0206">Cytoskeleton</keyword>
<evidence type="ECO:0000313" key="13">
    <source>
        <dbReference type="EMBL" id="KAH0812221.1"/>
    </source>
</evidence>
<comment type="subcellular location">
    <subcellularLocation>
        <location evidence="2">Cytoplasm</location>
        <location evidence="2">Cytoskeleton</location>
        <location evidence="2">Cilium axoneme</location>
    </subcellularLocation>
    <subcellularLocation>
        <location evidence="1">Cytoplasm</location>
        <location evidence="1">Cytoskeleton</location>
        <location evidence="1">Cilium basal body</location>
    </subcellularLocation>
</comment>
<dbReference type="GO" id="GO:0048731">
    <property type="term" value="P:system development"/>
    <property type="evidence" value="ECO:0007669"/>
    <property type="project" value="UniProtKB-ARBA"/>
</dbReference>
<dbReference type="GO" id="GO:0005930">
    <property type="term" value="C:axoneme"/>
    <property type="evidence" value="ECO:0007669"/>
    <property type="project" value="UniProtKB-SubCell"/>
</dbReference>
<comment type="similarity">
    <text evidence="8">Belongs to the TRAF3IP1 family.</text>
</comment>
<dbReference type="GO" id="GO:0048513">
    <property type="term" value="P:animal organ development"/>
    <property type="evidence" value="ECO:0007669"/>
    <property type="project" value="UniProtKB-ARBA"/>
</dbReference>
<evidence type="ECO:0000256" key="1">
    <source>
        <dbReference type="ARBA" id="ARBA00004120"/>
    </source>
</evidence>